<feature type="transmembrane region" description="Helical" evidence="3">
    <location>
        <begin position="74"/>
        <end position="97"/>
    </location>
</feature>
<dbReference type="GO" id="GO:0034040">
    <property type="term" value="F:ATPase-coupled lipid transmembrane transporter activity"/>
    <property type="evidence" value="ECO:0007669"/>
    <property type="project" value="TreeGrafter"/>
</dbReference>
<dbReference type="EMBL" id="JABBWM010000096">
    <property type="protein sequence ID" value="KAG2091498.1"/>
    <property type="molecule type" value="Genomic_DNA"/>
</dbReference>
<dbReference type="InterPro" id="IPR027417">
    <property type="entry name" value="P-loop_NTPase"/>
</dbReference>
<organism evidence="5 6">
    <name type="scientific">Suillus discolor</name>
    <dbReference type="NCBI Taxonomy" id="1912936"/>
    <lineage>
        <taxon>Eukaryota</taxon>
        <taxon>Fungi</taxon>
        <taxon>Dikarya</taxon>
        <taxon>Basidiomycota</taxon>
        <taxon>Agaricomycotina</taxon>
        <taxon>Agaricomycetes</taxon>
        <taxon>Agaricomycetidae</taxon>
        <taxon>Boletales</taxon>
        <taxon>Suillineae</taxon>
        <taxon>Suillaceae</taxon>
        <taxon>Suillus</taxon>
    </lineage>
</organism>
<dbReference type="Gene3D" id="3.40.50.300">
    <property type="entry name" value="P-loop containing nucleotide triphosphate hydrolases"/>
    <property type="match status" value="1"/>
</dbReference>
<reference evidence="5" key="1">
    <citation type="journal article" date="2020" name="New Phytol.">
        <title>Comparative genomics reveals dynamic genome evolution in host specialist ectomycorrhizal fungi.</title>
        <authorList>
            <person name="Lofgren L.A."/>
            <person name="Nguyen N.H."/>
            <person name="Vilgalys R."/>
            <person name="Ruytinx J."/>
            <person name="Liao H.L."/>
            <person name="Branco S."/>
            <person name="Kuo A."/>
            <person name="LaButti K."/>
            <person name="Lipzen A."/>
            <person name="Andreopoulos W."/>
            <person name="Pangilinan J."/>
            <person name="Riley R."/>
            <person name="Hundley H."/>
            <person name="Na H."/>
            <person name="Barry K."/>
            <person name="Grigoriev I.V."/>
            <person name="Stajich J.E."/>
            <person name="Kennedy P.G."/>
        </authorList>
    </citation>
    <scope>NUCLEOTIDE SEQUENCE</scope>
    <source>
        <strain evidence="5">FC423</strain>
    </source>
</reference>
<dbReference type="PANTHER" id="PTHR24221">
    <property type="entry name" value="ATP-BINDING CASSETTE SUB-FAMILY B"/>
    <property type="match status" value="1"/>
</dbReference>
<keyword evidence="6" id="KW-1185">Reference proteome</keyword>
<gene>
    <name evidence="5" type="ORF">F5147DRAFT_439479</name>
</gene>
<proteinExistence type="predicted"/>
<protein>
    <submittedName>
        <fullName evidence="5">P-loop containing nucleoside triphosphate hydrolase protein</fullName>
    </submittedName>
</protein>
<dbReference type="PROSITE" id="PS50893">
    <property type="entry name" value="ABC_TRANSPORTER_2"/>
    <property type="match status" value="1"/>
</dbReference>
<keyword evidence="3" id="KW-0472">Membrane</keyword>
<dbReference type="Pfam" id="PF00005">
    <property type="entry name" value="ABC_tran"/>
    <property type="match status" value="1"/>
</dbReference>
<evidence type="ECO:0000256" key="3">
    <source>
        <dbReference type="SAM" id="Phobius"/>
    </source>
</evidence>
<keyword evidence="5" id="KW-0378">Hydrolase</keyword>
<keyword evidence="3" id="KW-0812">Transmembrane</keyword>
<dbReference type="SMART" id="SM00382">
    <property type="entry name" value="AAA"/>
    <property type="match status" value="1"/>
</dbReference>
<dbReference type="GeneID" id="64692133"/>
<dbReference type="GO" id="GO:0005524">
    <property type="term" value="F:ATP binding"/>
    <property type="evidence" value="ECO:0007669"/>
    <property type="project" value="UniProtKB-KW"/>
</dbReference>
<dbReference type="OrthoDB" id="6500128at2759"/>
<name>A0A9P7EUS6_9AGAM</name>
<keyword evidence="3" id="KW-1133">Transmembrane helix</keyword>
<evidence type="ECO:0000256" key="2">
    <source>
        <dbReference type="ARBA" id="ARBA00022840"/>
    </source>
</evidence>
<feature type="domain" description="ABC transporter" evidence="4">
    <location>
        <begin position="421"/>
        <end position="702"/>
    </location>
</feature>
<dbReference type="SUPFAM" id="SSF52540">
    <property type="entry name" value="P-loop containing nucleoside triphosphate hydrolases"/>
    <property type="match status" value="1"/>
</dbReference>
<keyword evidence="2" id="KW-0067">ATP-binding</keyword>
<dbReference type="AlphaFoldDB" id="A0A9P7EUS6"/>
<dbReference type="RefSeq" id="XP_041286547.1">
    <property type="nucleotide sequence ID" value="XM_041429874.1"/>
</dbReference>
<dbReference type="InterPro" id="IPR003593">
    <property type="entry name" value="AAA+_ATPase"/>
</dbReference>
<evidence type="ECO:0000313" key="5">
    <source>
        <dbReference type="EMBL" id="KAG2091498.1"/>
    </source>
</evidence>
<feature type="transmembrane region" description="Helical" evidence="3">
    <location>
        <begin position="117"/>
        <end position="137"/>
    </location>
</feature>
<dbReference type="PANTHER" id="PTHR24221:SF646">
    <property type="entry name" value="HAEMOLYSIN SECRETION ATP-BINDING PROTEIN"/>
    <property type="match status" value="1"/>
</dbReference>
<accession>A0A9P7EUS6</accession>
<evidence type="ECO:0000259" key="4">
    <source>
        <dbReference type="PROSITE" id="PS50893"/>
    </source>
</evidence>
<keyword evidence="1" id="KW-0547">Nucleotide-binding</keyword>
<sequence length="708" mass="80090">MSTHSESDLKPEDVRRVKHTRIGIWDVYEARKPWHSRLQIRIPGLSILKTYAQMLQDMSYVVRMSKDMYSIPRCFILISAYLVVELLGALIPAFSLWHTGQLLSLVETAMETRTVDTSMLVDVAVVYLACTITMRLLKYARSRIIRSMDTSIRRVNTERVFRSLACLDVPTHGRTRTLDVINGRLPDSRFTLQCEIVEMSTNITMMVVRLLSQLLVLVTVLRKQQDVILLAILSFSQSILSWDGTQNVAVRPLVRAAKTTNKDFLRMRALERLVLDHEYRQELVAGNLGECVAAQFCESSRRIGDDAVNFSGVARTHSGLNVVFILREMIHVLPQILFALRVVQEPMAAPLYFVSLILMYQASFSSSPFSKSPSSPHSSLAGKIPSIRAMYELADKVLNEVVDGTKPFPEDKQSLRNGISIEFRNVTFQYPGSEKCAFRNVSFKVEAGQLCVIMGVNGSGKSTILKLISRLYDPTDGTILINDQDIKTLKLADLRDAMSILFQDYTHFPVPIRENIGLGNPAFANDDEKIHEAARLGGAEEFIDDLPDGFDTRLDQYRENYYDNIGPFMPPDSECLRDDLSLVHRVGNFRSNSYIPLSGGQMQRLAVSRTLMRSLPTETEPSTGMLLFDEPSASLDPTAEHTLFERLQKLRGSKTLIFSTHRFAKLTRHADLILYMDGSLHEQGTHDELMRKGGEYARIWNLQAMDFL</sequence>
<dbReference type="InterPro" id="IPR039421">
    <property type="entry name" value="Type_1_exporter"/>
</dbReference>
<dbReference type="Proteomes" id="UP000823399">
    <property type="component" value="Unassembled WGS sequence"/>
</dbReference>
<dbReference type="GO" id="GO:0016887">
    <property type="term" value="F:ATP hydrolysis activity"/>
    <property type="evidence" value="ECO:0007669"/>
    <property type="project" value="InterPro"/>
</dbReference>
<evidence type="ECO:0000313" key="6">
    <source>
        <dbReference type="Proteomes" id="UP000823399"/>
    </source>
</evidence>
<dbReference type="PROSITE" id="PS00211">
    <property type="entry name" value="ABC_TRANSPORTER_1"/>
    <property type="match status" value="1"/>
</dbReference>
<comment type="caution">
    <text evidence="5">The sequence shown here is derived from an EMBL/GenBank/DDBJ whole genome shotgun (WGS) entry which is preliminary data.</text>
</comment>
<evidence type="ECO:0000256" key="1">
    <source>
        <dbReference type="ARBA" id="ARBA00022741"/>
    </source>
</evidence>
<dbReference type="InterPro" id="IPR017871">
    <property type="entry name" value="ABC_transporter-like_CS"/>
</dbReference>
<dbReference type="InterPro" id="IPR003439">
    <property type="entry name" value="ABC_transporter-like_ATP-bd"/>
</dbReference>